<dbReference type="Gene3D" id="1.10.20.10">
    <property type="entry name" value="Histone, subunit A"/>
    <property type="match status" value="1"/>
</dbReference>
<dbReference type="Proteomes" id="UP000492821">
    <property type="component" value="Unassembled WGS sequence"/>
</dbReference>
<feature type="compositionally biased region" description="Polar residues" evidence="1">
    <location>
        <begin position="17"/>
        <end position="29"/>
    </location>
</feature>
<keyword evidence="2" id="KW-1185">Reference proteome</keyword>
<organism evidence="2 3">
    <name type="scientific">Panagrellus redivivus</name>
    <name type="common">Microworm</name>
    <dbReference type="NCBI Taxonomy" id="6233"/>
    <lineage>
        <taxon>Eukaryota</taxon>
        <taxon>Metazoa</taxon>
        <taxon>Ecdysozoa</taxon>
        <taxon>Nematoda</taxon>
        <taxon>Chromadorea</taxon>
        <taxon>Rhabditida</taxon>
        <taxon>Tylenchina</taxon>
        <taxon>Panagrolaimomorpha</taxon>
        <taxon>Panagrolaimoidea</taxon>
        <taxon>Panagrolaimidae</taxon>
        <taxon>Panagrellus</taxon>
    </lineage>
</organism>
<proteinExistence type="predicted"/>
<dbReference type="CDD" id="cd00076">
    <property type="entry name" value="HFD_SF"/>
    <property type="match status" value="1"/>
</dbReference>
<evidence type="ECO:0000256" key="1">
    <source>
        <dbReference type="SAM" id="MobiDB-lite"/>
    </source>
</evidence>
<reference evidence="2" key="1">
    <citation type="journal article" date="2013" name="Genetics">
        <title>The draft genome and transcriptome of Panagrellus redivivus are shaped by the harsh demands of a free-living lifestyle.</title>
        <authorList>
            <person name="Srinivasan J."/>
            <person name="Dillman A.R."/>
            <person name="Macchietto M.G."/>
            <person name="Heikkinen L."/>
            <person name="Lakso M."/>
            <person name="Fracchia K.M."/>
            <person name="Antoshechkin I."/>
            <person name="Mortazavi A."/>
            <person name="Wong G."/>
            <person name="Sternberg P.W."/>
        </authorList>
    </citation>
    <scope>NUCLEOTIDE SEQUENCE [LARGE SCALE GENOMIC DNA]</scope>
    <source>
        <strain evidence="2">MT8872</strain>
    </source>
</reference>
<name>A0A7E4ZVC0_PANRE</name>
<dbReference type="GO" id="GO:0046982">
    <property type="term" value="F:protein heterodimerization activity"/>
    <property type="evidence" value="ECO:0007669"/>
    <property type="project" value="InterPro"/>
</dbReference>
<dbReference type="AlphaFoldDB" id="A0A7E4ZVC0"/>
<feature type="compositionally biased region" description="Acidic residues" evidence="1">
    <location>
        <begin position="31"/>
        <end position="50"/>
    </location>
</feature>
<feature type="region of interest" description="Disordered" evidence="1">
    <location>
        <begin position="1"/>
        <end position="83"/>
    </location>
</feature>
<sequence>MSSEPEIIVVDAVEGESSATEPHSTNPSGNDGDDESTSADATSFEDDEDQVMSQAKEGGDDADVDEPKKKLKRKSRGPRSTAFSKSVIKKIVDSAYSGIPIDDECSLLFNKILEIFIEHYTKIALEYAAKDGTQDVIYEHLMLAIRTHKSEYYELRSAVPRLRSFKSVKGFIINQE</sequence>
<evidence type="ECO:0000313" key="3">
    <source>
        <dbReference type="WBParaSite" id="Pan_g19801.t1"/>
    </source>
</evidence>
<dbReference type="SUPFAM" id="SSF47113">
    <property type="entry name" value="Histone-fold"/>
    <property type="match status" value="1"/>
</dbReference>
<protein>
    <submittedName>
        <fullName evidence="3">Histone-fold-containing protein</fullName>
    </submittedName>
</protein>
<evidence type="ECO:0000313" key="2">
    <source>
        <dbReference type="Proteomes" id="UP000492821"/>
    </source>
</evidence>
<reference evidence="3" key="2">
    <citation type="submission" date="2020-10" db="UniProtKB">
        <authorList>
            <consortium name="WormBaseParasite"/>
        </authorList>
    </citation>
    <scope>IDENTIFICATION</scope>
</reference>
<dbReference type="InterPro" id="IPR009072">
    <property type="entry name" value="Histone-fold"/>
</dbReference>
<dbReference type="WBParaSite" id="Pan_g19801.t1">
    <property type="protein sequence ID" value="Pan_g19801.t1"/>
    <property type="gene ID" value="Pan_g19801"/>
</dbReference>
<accession>A0A7E4ZVC0</accession>